<dbReference type="Proteomes" id="UP000567795">
    <property type="component" value="Unassembled WGS sequence"/>
</dbReference>
<dbReference type="PANTHER" id="PTHR46577:SF1">
    <property type="entry name" value="HTH-TYPE TRANSCRIPTIONAL REGULATORY PROTEIN GABR"/>
    <property type="match status" value="1"/>
</dbReference>
<evidence type="ECO:0000256" key="4">
    <source>
        <dbReference type="ARBA" id="ARBA00023125"/>
    </source>
</evidence>
<keyword evidence="8" id="KW-1185">Reference proteome</keyword>
<dbReference type="SUPFAM" id="SSF53383">
    <property type="entry name" value="PLP-dependent transferases"/>
    <property type="match status" value="1"/>
</dbReference>
<proteinExistence type="inferred from homology"/>
<dbReference type="InterPro" id="IPR036390">
    <property type="entry name" value="WH_DNA-bd_sf"/>
</dbReference>
<evidence type="ECO:0000313" key="7">
    <source>
        <dbReference type="EMBL" id="NYI04413.1"/>
    </source>
</evidence>
<dbReference type="Pfam" id="PF00155">
    <property type="entry name" value="Aminotran_1_2"/>
    <property type="match status" value="1"/>
</dbReference>
<evidence type="ECO:0000259" key="6">
    <source>
        <dbReference type="PROSITE" id="PS50949"/>
    </source>
</evidence>
<keyword evidence="3" id="KW-0805">Transcription regulation</keyword>
<dbReference type="PROSITE" id="PS50949">
    <property type="entry name" value="HTH_GNTR"/>
    <property type="match status" value="1"/>
</dbReference>
<dbReference type="RefSeq" id="WP_179813308.1">
    <property type="nucleotide sequence ID" value="NZ_JACBZD010000001.1"/>
</dbReference>
<organism evidence="7 8">
    <name type="scientific">Allostreptomyces psammosilenae</name>
    <dbReference type="NCBI Taxonomy" id="1892865"/>
    <lineage>
        <taxon>Bacteria</taxon>
        <taxon>Bacillati</taxon>
        <taxon>Actinomycetota</taxon>
        <taxon>Actinomycetes</taxon>
        <taxon>Kitasatosporales</taxon>
        <taxon>Streptomycetaceae</taxon>
        <taxon>Allostreptomyces</taxon>
    </lineage>
</organism>
<dbReference type="PRINTS" id="PR00035">
    <property type="entry name" value="HTHGNTR"/>
</dbReference>
<comment type="similarity">
    <text evidence="1">In the C-terminal section; belongs to the class-I pyridoxal-phosphate-dependent aminotransferase family.</text>
</comment>
<keyword evidence="4 7" id="KW-0238">DNA-binding</keyword>
<evidence type="ECO:0000256" key="1">
    <source>
        <dbReference type="ARBA" id="ARBA00005384"/>
    </source>
</evidence>
<dbReference type="InterPro" id="IPR000524">
    <property type="entry name" value="Tscrpt_reg_HTH_GntR"/>
</dbReference>
<evidence type="ECO:0000256" key="2">
    <source>
        <dbReference type="ARBA" id="ARBA00022898"/>
    </source>
</evidence>
<reference evidence="7 8" key="1">
    <citation type="submission" date="2020-07" db="EMBL/GenBank/DDBJ databases">
        <title>Sequencing the genomes of 1000 actinobacteria strains.</title>
        <authorList>
            <person name="Klenk H.-P."/>
        </authorList>
    </citation>
    <scope>NUCLEOTIDE SEQUENCE [LARGE SCALE GENOMIC DNA]</scope>
    <source>
        <strain evidence="7 8">DSM 42178</strain>
    </source>
</reference>
<dbReference type="CDD" id="cd00609">
    <property type="entry name" value="AAT_like"/>
    <property type="match status" value="1"/>
</dbReference>
<keyword evidence="2" id="KW-0663">Pyridoxal phosphate</keyword>
<dbReference type="InterPro" id="IPR015424">
    <property type="entry name" value="PyrdxlP-dep_Trfase"/>
</dbReference>
<dbReference type="GO" id="GO:0030170">
    <property type="term" value="F:pyridoxal phosphate binding"/>
    <property type="evidence" value="ECO:0007669"/>
    <property type="project" value="InterPro"/>
</dbReference>
<feature type="domain" description="HTH gntR-type" evidence="6">
    <location>
        <begin position="31"/>
        <end position="99"/>
    </location>
</feature>
<keyword evidence="5" id="KW-0804">Transcription</keyword>
<dbReference type="AlphaFoldDB" id="A0A852ZPU4"/>
<evidence type="ECO:0000256" key="5">
    <source>
        <dbReference type="ARBA" id="ARBA00023163"/>
    </source>
</evidence>
<sequence>MSSPPSVLGTPRTSVGTAQLVRLLASRPNGRPAYRSLADALRTLVLDGRVPLAARLPAERELAAALSLSRTTVTAAYEALRAEGFLASRRGSGSWTTLPAGREVPSAGISPVDSCHGVPGGPDGAPRVIDLGIASLPAPEPWLSAAVAAAADELGGYLGSHGYFPMGLPVLREAVARRYTERGVPTTPDQILVSNGAAAGLSLVLGQLLGPADRVAVDSPGYANALQAVQRVARPVPVALAEEGWDLAAWARVLREAAPRLAYLIADFHNPTGRLMPEEQRERLVSLARAAGTVLVVDETMAETALHDGPLPRPVAAYDRAGGTVVAVGSAGKTFWGGLRIGWVRAAPELVRAIAAQRSSTDVASPVLEQLVVRRLLVDHLPQLLAARRPRVRAQRDALVAAVREHLPGWTFTVPDGGLSLWARTDGVSGSGLAGAADRWGVRVAAGPRFGVDGTLERFVRLPFTLPAAVLREAVVRLAGAGGSVVSGVDGEDVRVA</sequence>
<dbReference type="EMBL" id="JACBZD010000001">
    <property type="protein sequence ID" value="NYI04413.1"/>
    <property type="molecule type" value="Genomic_DNA"/>
</dbReference>
<dbReference type="InterPro" id="IPR051446">
    <property type="entry name" value="HTH_trans_reg/aminotransferase"/>
</dbReference>
<dbReference type="InterPro" id="IPR036388">
    <property type="entry name" value="WH-like_DNA-bd_sf"/>
</dbReference>
<dbReference type="Gene3D" id="1.10.10.10">
    <property type="entry name" value="Winged helix-like DNA-binding domain superfamily/Winged helix DNA-binding domain"/>
    <property type="match status" value="1"/>
</dbReference>
<dbReference type="GO" id="GO:0003700">
    <property type="term" value="F:DNA-binding transcription factor activity"/>
    <property type="evidence" value="ECO:0007669"/>
    <property type="project" value="InterPro"/>
</dbReference>
<dbReference type="Gene3D" id="3.40.640.10">
    <property type="entry name" value="Type I PLP-dependent aspartate aminotransferase-like (Major domain)"/>
    <property type="match status" value="1"/>
</dbReference>
<evidence type="ECO:0000256" key="3">
    <source>
        <dbReference type="ARBA" id="ARBA00023015"/>
    </source>
</evidence>
<gene>
    <name evidence="7" type="ORF">FHU37_001356</name>
</gene>
<evidence type="ECO:0000313" key="8">
    <source>
        <dbReference type="Proteomes" id="UP000567795"/>
    </source>
</evidence>
<dbReference type="PANTHER" id="PTHR46577">
    <property type="entry name" value="HTH-TYPE TRANSCRIPTIONAL REGULATORY PROTEIN GABR"/>
    <property type="match status" value="1"/>
</dbReference>
<dbReference type="Pfam" id="PF00392">
    <property type="entry name" value="GntR"/>
    <property type="match status" value="1"/>
</dbReference>
<dbReference type="SUPFAM" id="SSF46785">
    <property type="entry name" value="Winged helix' DNA-binding domain"/>
    <property type="match status" value="1"/>
</dbReference>
<dbReference type="GO" id="GO:0003677">
    <property type="term" value="F:DNA binding"/>
    <property type="evidence" value="ECO:0007669"/>
    <property type="project" value="UniProtKB-KW"/>
</dbReference>
<dbReference type="CDD" id="cd07377">
    <property type="entry name" value="WHTH_GntR"/>
    <property type="match status" value="1"/>
</dbReference>
<dbReference type="InterPro" id="IPR015421">
    <property type="entry name" value="PyrdxlP-dep_Trfase_major"/>
</dbReference>
<dbReference type="SMART" id="SM00345">
    <property type="entry name" value="HTH_GNTR"/>
    <property type="match status" value="1"/>
</dbReference>
<dbReference type="InterPro" id="IPR004839">
    <property type="entry name" value="Aminotransferase_I/II_large"/>
</dbReference>
<protein>
    <submittedName>
        <fullName evidence="7">DNA-binding transcriptional MocR family regulator</fullName>
    </submittedName>
</protein>
<comment type="caution">
    <text evidence="7">The sequence shown here is derived from an EMBL/GenBank/DDBJ whole genome shotgun (WGS) entry which is preliminary data.</text>
</comment>
<accession>A0A852ZPU4</accession>
<name>A0A852ZPU4_9ACTN</name>